<dbReference type="RefSeq" id="WP_160799621.1">
    <property type="nucleotide sequence ID" value="NZ_WUUL01000001.1"/>
</dbReference>
<comment type="caution">
    <text evidence="2">The sequence shown here is derived from an EMBL/GenBank/DDBJ whole genome shotgun (WGS) entry which is preliminary data.</text>
</comment>
<organism evidence="2 3">
    <name type="scientific">Shimazuella alba</name>
    <dbReference type="NCBI Taxonomy" id="2690964"/>
    <lineage>
        <taxon>Bacteria</taxon>
        <taxon>Bacillati</taxon>
        <taxon>Bacillota</taxon>
        <taxon>Bacilli</taxon>
        <taxon>Bacillales</taxon>
        <taxon>Thermoactinomycetaceae</taxon>
        <taxon>Shimazuella</taxon>
    </lineage>
</organism>
<feature type="transmembrane region" description="Helical" evidence="1">
    <location>
        <begin position="19"/>
        <end position="38"/>
    </location>
</feature>
<name>A0A6I4VMF2_9BACL</name>
<accession>A0A6I4VMF2</accession>
<dbReference type="AlphaFoldDB" id="A0A6I4VMF2"/>
<dbReference type="EMBL" id="WUUL01000001">
    <property type="protein sequence ID" value="MXQ52617.1"/>
    <property type="molecule type" value="Genomic_DNA"/>
</dbReference>
<keyword evidence="3" id="KW-1185">Reference proteome</keyword>
<reference evidence="2 3" key="1">
    <citation type="submission" date="2019-12" db="EMBL/GenBank/DDBJ databases">
        <title>Whole-genome analyses of novel actinobacteria.</title>
        <authorList>
            <person name="Sahin N."/>
            <person name="Saygin H."/>
        </authorList>
    </citation>
    <scope>NUCLEOTIDE SEQUENCE [LARGE SCALE GENOMIC DNA]</scope>
    <source>
        <strain evidence="2 3">KC615</strain>
    </source>
</reference>
<evidence type="ECO:0000256" key="1">
    <source>
        <dbReference type="SAM" id="Phobius"/>
    </source>
</evidence>
<dbReference type="Proteomes" id="UP000430692">
    <property type="component" value="Unassembled WGS sequence"/>
</dbReference>
<protein>
    <submittedName>
        <fullName evidence="2">Uncharacterized protein</fullName>
    </submittedName>
</protein>
<evidence type="ECO:0000313" key="2">
    <source>
        <dbReference type="EMBL" id="MXQ52617.1"/>
    </source>
</evidence>
<keyword evidence="1" id="KW-0472">Membrane</keyword>
<proteinExistence type="predicted"/>
<keyword evidence="1" id="KW-0812">Transmembrane</keyword>
<gene>
    <name evidence="2" type="ORF">GSM42_02390</name>
</gene>
<sequence length="74" mass="8772">MDTFTENTPSFLSVPKERIGVFVLRDYFVINLMAMGVIPMPIKLRREYFQLVSYELTYLKNLVYYFYKGSDKNG</sequence>
<evidence type="ECO:0000313" key="3">
    <source>
        <dbReference type="Proteomes" id="UP000430692"/>
    </source>
</evidence>
<keyword evidence="1" id="KW-1133">Transmembrane helix</keyword>